<evidence type="ECO:0000256" key="1">
    <source>
        <dbReference type="ARBA" id="ARBA00012023"/>
    </source>
</evidence>
<comment type="catalytic activity">
    <reaction evidence="6">
        <text>1D-myo-inositol 1,3,4,5,6-pentakisphosphate + ATP = 1D-myo-inositol hexakisphosphate + ADP + H(+)</text>
        <dbReference type="Rhea" id="RHEA:20313"/>
        <dbReference type="ChEBI" id="CHEBI:15378"/>
        <dbReference type="ChEBI" id="CHEBI:30616"/>
        <dbReference type="ChEBI" id="CHEBI:57733"/>
        <dbReference type="ChEBI" id="CHEBI:58130"/>
        <dbReference type="ChEBI" id="CHEBI:456216"/>
        <dbReference type="EC" id="2.7.1.158"/>
    </reaction>
</comment>
<accession>A0A7J7N3U3</accession>
<comment type="function">
    <text evidence="6">Phosphorylates Ins(1,3,4,5,6)P5 at position 2 to form Ins(1,2,3,4,5,6)P6 (InsP6 or phytate).</text>
</comment>
<evidence type="ECO:0000313" key="7">
    <source>
        <dbReference type="EMBL" id="KAF6161815.1"/>
    </source>
</evidence>
<keyword evidence="3 6" id="KW-0547">Nucleotide-binding</keyword>
<organism evidence="7 8">
    <name type="scientific">Kingdonia uniflora</name>
    <dbReference type="NCBI Taxonomy" id="39325"/>
    <lineage>
        <taxon>Eukaryota</taxon>
        <taxon>Viridiplantae</taxon>
        <taxon>Streptophyta</taxon>
        <taxon>Embryophyta</taxon>
        <taxon>Tracheophyta</taxon>
        <taxon>Spermatophyta</taxon>
        <taxon>Magnoliopsida</taxon>
        <taxon>Ranunculales</taxon>
        <taxon>Circaeasteraceae</taxon>
        <taxon>Kingdonia</taxon>
    </lineage>
</organism>
<name>A0A7J7N3U3_9MAGN</name>
<sequence>MVLEGSDAGNLVYKGEGAGNIVLSGYNRSNLHFVGKLVAVTILISGVLGQLLDAQKLDLIDIDGAIHAYFNPQDCERLYEAETMKDYKLSFKPMMDEDQMSLHNTVYLESMSLHNTVYLESINQRFDYKAYFIDLDMKPLMKMVHYYELDQKIVSCYTQKEKMKYELPNLMNRNEYEIIDSHFNLVGNFRDEYVLSDGP</sequence>
<protein>
    <recommendedName>
        <fullName evidence="1 6">Inositol-pentakisphosphate 2-kinase</fullName>
        <ecNumber evidence="1 6">2.7.1.158</ecNumber>
    </recommendedName>
</protein>
<dbReference type="AlphaFoldDB" id="A0A7J7N3U3"/>
<evidence type="ECO:0000256" key="2">
    <source>
        <dbReference type="ARBA" id="ARBA00022679"/>
    </source>
</evidence>
<dbReference type="GO" id="GO:0005524">
    <property type="term" value="F:ATP binding"/>
    <property type="evidence" value="ECO:0007669"/>
    <property type="project" value="UniProtKB-KW"/>
</dbReference>
<dbReference type="GO" id="GO:0005634">
    <property type="term" value="C:nucleus"/>
    <property type="evidence" value="ECO:0007669"/>
    <property type="project" value="TreeGrafter"/>
</dbReference>
<evidence type="ECO:0000313" key="8">
    <source>
        <dbReference type="Proteomes" id="UP000541444"/>
    </source>
</evidence>
<evidence type="ECO:0000256" key="3">
    <source>
        <dbReference type="ARBA" id="ARBA00022741"/>
    </source>
</evidence>
<comment type="caution">
    <text evidence="7">The sequence shown here is derived from an EMBL/GenBank/DDBJ whole genome shotgun (WGS) entry which is preliminary data.</text>
</comment>
<evidence type="ECO:0000256" key="6">
    <source>
        <dbReference type="RuleBase" id="RU364126"/>
    </source>
</evidence>
<dbReference type="InterPro" id="IPR009286">
    <property type="entry name" value="Ins_P5_2-kin"/>
</dbReference>
<keyword evidence="4 6" id="KW-0418">Kinase</keyword>
<keyword evidence="2 6" id="KW-0808">Transferase</keyword>
<dbReference type="Pfam" id="PF06090">
    <property type="entry name" value="Ins_P5_2-kin"/>
    <property type="match status" value="1"/>
</dbReference>
<reference evidence="7 8" key="1">
    <citation type="journal article" date="2020" name="IScience">
        <title>Genome Sequencing of the Endangered Kingdonia uniflora (Circaeasteraceae, Ranunculales) Reveals Potential Mechanisms of Evolutionary Specialization.</title>
        <authorList>
            <person name="Sun Y."/>
            <person name="Deng T."/>
            <person name="Zhang A."/>
            <person name="Moore M.J."/>
            <person name="Landis J.B."/>
            <person name="Lin N."/>
            <person name="Zhang H."/>
            <person name="Zhang X."/>
            <person name="Huang J."/>
            <person name="Zhang X."/>
            <person name="Sun H."/>
            <person name="Wang H."/>
        </authorList>
    </citation>
    <scope>NUCLEOTIDE SEQUENCE [LARGE SCALE GENOMIC DNA]</scope>
    <source>
        <strain evidence="7">TB1705</strain>
        <tissue evidence="7">Leaf</tissue>
    </source>
</reference>
<evidence type="ECO:0000256" key="4">
    <source>
        <dbReference type="ARBA" id="ARBA00022777"/>
    </source>
</evidence>
<keyword evidence="8" id="KW-1185">Reference proteome</keyword>
<dbReference type="PANTHER" id="PTHR14456">
    <property type="entry name" value="INOSITOL POLYPHOSPHATE KINASE 1"/>
    <property type="match status" value="1"/>
</dbReference>
<comment type="domain">
    <text evidence="6">The EXKPK motif is conserved in inositol-pentakisphosphate 2-kinases of both family 1 and 2.</text>
</comment>
<keyword evidence="5 6" id="KW-0067">ATP-binding</keyword>
<dbReference type="EMBL" id="JACGCM010001096">
    <property type="protein sequence ID" value="KAF6161815.1"/>
    <property type="molecule type" value="Genomic_DNA"/>
</dbReference>
<evidence type="ECO:0000256" key="5">
    <source>
        <dbReference type="ARBA" id="ARBA00022840"/>
    </source>
</evidence>
<gene>
    <name evidence="7" type="ORF">GIB67_008576</name>
</gene>
<dbReference type="OrthoDB" id="1681839at2759"/>
<dbReference type="Proteomes" id="UP000541444">
    <property type="component" value="Unassembled WGS sequence"/>
</dbReference>
<dbReference type="EC" id="2.7.1.158" evidence="1 6"/>
<proteinExistence type="predicted"/>
<dbReference type="GO" id="GO:0035299">
    <property type="term" value="F:inositol-1,3,4,5,6-pentakisphosphate 2-kinase activity"/>
    <property type="evidence" value="ECO:0007669"/>
    <property type="project" value="UniProtKB-EC"/>
</dbReference>
<dbReference type="PANTHER" id="PTHR14456:SF2">
    <property type="entry name" value="INOSITOL-PENTAKISPHOSPHATE 2-KINASE"/>
    <property type="match status" value="1"/>
</dbReference>
<dbReference type="GO" id="GO:0032958">
    <property type="term" value="P:inositol phosphate biosynthetic process"/>
    <property type="evidence" value="ECO:0007669"/>
    <property type="project" value="TreeGrafter"/>
</dbReference>